<sequence length="277" mass="32125">MARCLTWCDLSKEQIADIDKLSDKLSLEKYLSEALNLPNYDSDIRQGILLDLYNSTLRFATSYEMDAERKSAFFSIVKVNHFKAVEERLTLEKSFAYFKQILLQHSVQRPPYSIGMFSFQGVKDMTDWMIDTYFRHYKLYQYAFTQRFTLDLSEVPPLLETCPALVPLDSALNSRKWQEHLDELARQQAEQEEQERVASEEAAEAARQAALAEEYQNAIPDEIHDRVQKVLEEKMAAMKVEMETQFKQQEESLLERITILENGGERPASRASKKGGK</sequence>
<dbReference type="AlphaFoldDB" id="A0A7S0QWI7"/>
<organism evidence="2">
    <name type="scientific">Pyramimonas obovata</name>
    <dbReference type="NCBI Taxonomy" id="1411642"/>
    <lineage>
        <taxon>Eukaryota</taxon>
        <taxon>Viridiplantae</taxon>
        <taxon>Chlorophyta</taxon>
        <taxon>Pyramimonadophyceae</taxon>
        <taxon>Pyramimonadales</taxon>
        <taxon>Pyramimonadaceae</taxon>
        <taxon>Pyramimonas</taxon>
        <taxon>Pyramimonas incertae sedis</taxon>
    </lineage>
</organism>
<proteinExistence type="predicted"/>
<evidence type="ECO:0000256" key="1">
    <source>
        <dbReference type="SAM" id="Coils"/>
    </source>
</evidence>
<gene>
    <name evidence="2" type="ORF">POBO1169_LOCUS4729</name>
</gene>
<dbReference type="PANTHER" id="PTHR28457">
    <property type="entry name" value="COILED-COIL DOMAIN-CONTAINING PROTEIN 189"/>
    <property type="match status" value="1"/>
</dbReference>
<name>A0A7S0QWI7_9CHLO</name>
<accession>A0A7S0QWI7</accession>
<dbReference type="Pfam" id="PF14769">
    <property type="entry name" value="CLAMP"/>
    <property type="match status" value="1"/>
</dbReference>
<dbReference type="InterPro" id="IPR032727">
    <property type="entry name" value="CLAMP"/>
</dbReference>
<evidence type="ECO:0000313" key="2">
    <source>
        <dbReference type="EMBL" id="CAD8657018.1"/>
    </source>
</evidence>
<reference evidence="2" key="1">
    <citation type="submission" date="2021-01" db="EMBL/GenBank/DDBJ databases">
        <authorList>
            <person name="Corre E."/>
            <person name="Pelletier E."/>
            <person name="Niang G."/>
            <person name="Scheremetjew M."/>
            <person name="Finn R."/>
            <person name="Kale V."/>
            <person name="Holt S."/>
            <person name="Cochrane G."/>
            <person name="Meng A."/>
            <person name="Brown T."/>
            <person name="Cohen L."/>
        </authorList>
    </citation>
    <scope>NUCLEOTIDE SEQUENCE</scope>
    <source>
        <strain evidence="2">CCMP722</strain>
    </source>
</reference>
<feature type="coiled-coil region" evidence="1">
    <location>
        <begin position="174"/>
        <end position="209"/>
    </location>
</feature>
<keyword evidence="1" id="KW-0175">Coiled coil</keyword>
<protein>
    <submittedName>
        <fullName evidence="2">Uncharacterized protein</fullName>
    </submittedName>
</protein>
<dbReference type="EMBL" id="HBFA01008984">
    <property type="protein sequence ID" value="CAD8657018.1"/>
    <property type="molecule type" value="Transcribed_RNA"/>
</dbReference>
<dbReference type="PANTHER" id="PTHR28457:SF1">
    <property type="entry name" value="CILIA- AND FLAGELLA-ASSOCIATED PROTEIN 119"/>
    <property type="match status" value="1"/>
</dbReference>